<keyword evidence="3" id="KW-1185">Reference proteome</keyword>
<dbReference type="PANTHER" id="PTHR28244:SF1">
    <property type="entry name" value="RNA POLYMERASE I-SPECIFIC TRANSCRIPTION INITIATION FACTOR RRN11"/>
    <property type="match status" value="1"/>
</dbReference>
<dbReference type="GO" id="GO:0070860">
    <property type="term" value="C:RNA polymerase I core factor complex"/>
    <property type="evidence" value="ECO:0007669"/>
    <property type="project" value="TreeGrafter"/>
</dbReference>
<gene>
    <name evidence="2" type="ORF">P171DRAFT_491773</name>
</gene>
<evidence type="ECO:0000313" key="3">
    <source>
        <dbReference type="Proteomes" id="UP000799764"/>
    </source>
</evidence>
<feature type="compositionally biased region" description="Basic and acidic residues" evidence="1">
    <location>
        <begin position="30"/>
        <end position="40"/>
    </location>
</feature>
<sequence length="425" mass="47971">MHHFATPLRPAQQTNLSRNRNHDGASPQDKSPDDATDHPQPDVQSAPLYNRWEREQRRVAGLSADDAFPVPAPPFPHAPLREPRPKFTSARVQQELAGLSPALYAHAASSKDGSVASKAVTPALRTSHLNVLTTVMHRCLLEGDYQRASRAWGMILRTQAHGTRIEPRYNGLWGLGAELLLRRKSGDAIFGEGEQDGPLSDDYLYSEEGFQLAKDYYERLILQYPVRNFQPHAIDATTFYPPLFSVWIMQVLERSRRTRRQLKRAVRRSFDASMALDADDTTTPEGKRTQEARIQHEELAGAREICRRLEELVQSPPYDKSAQLLVLRGHVGLWVSDLLLGKTVTLEPDDESDYGSDSDEQDVEVDPTEMSTKRAEGVQQVKEAKTFFEQAIKLEKEASDSSAFNLEKELRDITKRLAELGNPHR</sequence>
<dbReference type="OrthoDB" id="2159786at2759"/>
<feature type="compositionally biased region" description="Acidic residues" evidence="1">
    <location>
        <begin position="347"/>
        <end position="367"/>
    </location>
</feature>
<evidence type="ECO:0000256" key="1">
    <source>
        <dbReference type="SAM" id="MobiDB-lite"/>
    </source>
</evidence>
<dbReference type="InterPro" id="IPR007224">
    <property type="entry name" value="TIF_Rrn11"/>
</dbReference>
<organism evidence="2 3">
    <name type="scientific">Karstenula rhodostoma CBS 690.94</name>
    <dbReference type="NCBI Taxonomy" id="1392251"/>
    <lineage>
        <taxon>Eukaryota</taxon>
        <taxon>Fungi</taxon>
        <taxon>Dikarya</taxon>
        <taxon>Ascomycota</taxon>
        <taxon>Pezizomycotina</taxon>
        <taxon>Dothideomycetes</taxon>
        <taxon>Pleosporomycetidae</taxon>
        <taxon>Pleosporales</taxon>
        <taxon>Massarineae</taxon>
        <taxon>Didymosphaeriaceae</taxon>
        <taxon>Karstenula</taxon>
    </lineage>
</organism>
<comment type="caution">
    <text evidence="2">The sequence shown here is derived from an EMBL/GenBank/DDBJ whole genome shotgun (WGS) entry which is preliminary data.</text>
</comment>
<protein>
    <submittedName>
        <fullName evidence="2">Uncharacterized protein</fullName>
    </submittedName>
</protein>
<reference evidence="2" key="1">
    <citation type="journal article" date="2020" name="Stud. Mycol.">
        <title>101 Dothideomycetes genomes: a test case for predicting lifestyles and emergence of pathogens.</title>
        <authorList>
            <person name="Haridas S."/>
            <person name="Albert R."/>
            <person name="Binder M."/>
            <person name="Bloem J."/>
            <person name="Labutti K."/>
            <person name="Salamov A."/>
            <person name="Andreopoulos B."/>
            <person name="Baker S."/>
            <person name="Barry K."/>
            <person name="Bills G."/>
            <person name="Bluhm B."/>
            <person name="Cannon C."/>
            <person name="Castanera R."/>
            <person name="Culley D."/>
            <person name="Daum C."/>
            <person name="Ezra D."/>
            <person name="Gonzalez J."/>
            <person name="Henrissat B."/>
            <person name="Kuo A."/>
            <person name="Liang C."/>
            <person name="Lipzen A."/>
            <person name="Lutzoni F."/>
            <person name="Magnuson J."/>
            <person name="Mondo S."/>
            <person name="Nolan M."/>
            <person name="Ohm R."/>
            <person name="Pangilinan J."/>
            <person name="Park H.-J."/>
            <person name="Ramirez L."/>
            <person name="Alfaro M."/>
            <person name="Sun H."/>
            <person name="Tritt A."/>
            <person name="Yoshinaga Y."/>
            <person name="Zwiers L.-H."/>
            <person name="Turgeon B."/>
            <person name="Goodwin S."/>
            <person name="Spatafora J."/>
            <person name="Crous P."/>
            <person name="Grigoriev I."/>
        </authorList>
    </citation>
    <scope>NUCLEOTIDE SEQUENCE</scope>
    <source>
        <strain evidence="2">CBS 690.94</strain>
    </source>
</reference>
<dbReference type="PANTHER" id="PTHR28244">
    <property type="entry name" value="RNA POLYMERASE I-SPECIFIC TRANSCRIPTION INITIATION FACTOR RRN11"/>
    <property type="match status" value="1"/>
</dbReference>
<dbReference type="GO" id="GO:0001164">
    <property type="term" value="F:RNA polymerase I core promoter sequence-specific DNA binding"/>
    <property type="evidence" value="ECO:0007669"/>
    <property type="project" value="InterPro"/>
</dbReference>
<dbReference type="EMBL" id="MU001514">
    <property type="protein sequence ID" value="KAF2437923.1"/>
    <property type="molecule type" value="Genomic_DNA"/>
</dbReference>
<dbReference type="GO" id="GO:0001181">
    <property type="term" value="F:RNA polymerase I general transcription initiation factor activity"/>
    <property type="evidence" value="ECO:0007669"/>
    <property type="project" value="InterPro"/>
</dbReference>
<dbReference type="GO" id="GO:0017025">
    <property type="term" value="F:TBP-class protein binding"/>
    <property type="evidence" value="ECO:0007669"/>
    <property type="project" value="TreeGrafter"/>
</dbReference>
<name>A0A9P4P6U3_9PLEO</name>
<dbReference type="InterPro" id="IPR053029">
    <property type="entry name" value="RNA_pol_I-specific_init_factor"/>
</dbReference>
<dbReference type="Pfam" id="PF04090">
    <property type="entry name" value="Rrn11"/>
    <property type="match status" value="1"/>
</dbReference>
<accession>A0A9P4P6U3</accession>
<evidence type="ECO:0000313" key="2">
    <source>
        <dbReference type="EMBL" id="KAF2437923.1"/>
    </source>
</evidence>
<dbReference type="Proteomes" id="UP000799764">
    <property type="component" value="Unassembled WGS sequence"/>
</dbReference>
<feature type="region of interest" description="Disordered" evidence="1">
    <location>
        <begin position="346"/>
        <end position="377"/>
    </location>
</feature>
<dbReference type="AlphaFoldDB" id="A0A9P4P6U3"/>
<proteinExistence type="predicted"/>
<feature type="region of interest" description="Disordered" evidence="1">
    <location>
        <begin position="1"/>
        <end position="50"/>
    </location>
</feature>
<dbReference type="GO" id="GO:0042790">
    <property type="term" value="P:nucleolar large rRNA transcription by RNA polymerase I"/>
    <property type="evidence" value="ECO:0007669"/>
    <property type="project" value="TreeGrafter"/>
</dbReference>